<dbReference type="InterPro" id="IPR045024">
    <property type="entry name" value="NDH-2"/>
</dbReference>
<dbReference type="PRINTS" id="PR00368">
    <property type="entry name" value="FADPNR"/>
</dbReference>
<evidence type="ECO:0000313" key="11">
    <source>
        <dbReference type="Proteomes" id="UP000263517"/>
    </source>
</evidence>
<proteinExistence type="inferred from homology"/>
<keyword evidence="2" id="KW-0285">Flavoprotein</keyword>
<keyword evidence="10" id="KW-1185">Reference proteome</keyword>
<gene>
    <name evidence="8" type="ORF">DCW74_00045</name>
    <name evidence="9" type="ORF">DEB45_12215</name>
    <name evidence="7" type="ORF">EP13_18020</name>
</gene>
<dbReference type="AlphaFoldDB" id="A0A075P3L7"/>
<reference evidence="7 10" key="1">
    <citation type="submission" date="2014-06" db="EMBL/GenBank/DDBJ databases">
        <title>Genomes of Alteromonas australica, a world apart.</title>
        <authorList>
            <person name="Gonzaga A."/>
            <person name="Lopez-Perez M."/>
            <person name="Rodriguez-Valera F."/>
        </authorList>
    </citation>
    <scope>NUCLEOTIDE SEQUENCE [LARGE SCALE GENOMIC DNA]</scope>
    <source>
        <strain evidence="7 10">H 17</strain>
    </source>
</reference>
<keyword evidence="3" id="KW-0274">FAD</keyword>
<keyword evidence="4" id="KW-0560">Oxidoreductase</keyword>
<evidence type="ECO:0000256" key="1">
    <source>
        <dbReference type="ARBA" id="ARBA00005272"/>
    </source>
</evidence>
<dbReference type="InterPro" id="IPR036188">
    <property type="entry name" value="FAD/NAD-bd_sf"/>
</dbReference>
<evidence type="ECO:0000313" key="12">
    <source>
        <dbReference type="Proteomes" id="UP000264779"/>
    </source>
</evidence>
<organism evidence="7 10">
    <name type="scientific">Alteromonas australica</name>
    <dbReference type="NCBI Taxonomy" id="589873"/>
    <lineage>
        <taxon>Bacteria</taxon>
        <taxon>Pseudomonadati</taxon>
        <taxon>Pseudomonadota</taxon>
        <taxon>Gammaproteobacteria</taxon>
        <taxon>Alteromonadales</taxon>
        <taxon>Alteromonadaceae</taxon>
        <taxon>Alteromonas/Salinimonas group</taxon>
        <taxon>Alteromonas</taxon>
    </lineage>
</organism>
<dbReference type="Proteomes" id="UP000264779">
    <property type="component" value="Unassembled WGS sequence"/>
</dbReference>
<dbReference type="GO" id="GO:0003954">
    <property type="term" value="F:NADH dehydrogenase activity"/>
    <property type="evidence" value="ECO:0007669"/>
    <property type="project" value="InterPro"/>
</dbReference>
<evidence type="ECO:0000313" key="7">
    <source>
        <dbReference type="EMBL" id="AIG00422.1"/>
    </source>
</evidence>
<dbReference type="PANTHER" id="PTHR43706">
    <property type="entry name" value="NADH DEHYDROGENASE"/>
    <property type="match status" value="1"/>
</dbReference>
<dbReference type="GeneID" id="78256775"/>
<dbReference type="InterPro" id="IPR023753">
    <property type="entry name" value="FAD/NAD-binding_dom"/>
</dbReference>
<dbReference type="PANTHER" id="PTHR43706:SF9">
    <property type="entry name" value="TYPE II NADH:QUINONE OXIDOREDUCTASE"/>
    <property type="match status" value="1"/>
</dbReference>
<dbReference type="SUPFAM" id="SSF51905">
    <property type="entry name" value="FAD/NAD(P)-binding domain"/>
    <property type="match status" value="1"/>
</dbReference>
<dbReference type="Proteomes" id="UP000263517">
    <property type="component" value="Unassembled WGS sequence"/>
</dbReference>
<dbReference type="Pfam" id="PF07992">
    <property type="entry name" value="Pyr_redox_2"/>
    <property type="match status" value="1"/>
</dbReference>
<dbReference type="RefSeq" id="WP_044058417.1">
    <property type="nucleotide sequence ID" value="NZ_CAJXAX010000004.1"/>
</dbReference>
<dbReference type="EMBL" id="DONK01000184">
    <property type="protein sequence ID" value="HBU52016.1"/>
    <property type="molecule type" value="Genomic_DNA"/>
</dbReference>
<reference evidence="11 12" key="2">
    <citation type="journal article" date="2018" name="Nat. Biotechnol.">
        <title>A standardized bacterial taxonomy based on genome phylogeny substantially revises the tree of life.</title>
        <authorList>
            <person name="Parks D.H."/>
            <person name="Chuvochina M."/>
            <person name="Waite D.W."/>
            <person name="Rinke C."/>
            <person name="Skarshewski A."/>
            <person name="Chaumeil P.A."/>
            <person name="Hugenholtz P."/>
        </authorList>
    </citation>
    <scope>NUCLEOTIDE SEQUENCE [LARGE SCALE GENOMIC DNA]</scope>
    <source>
        <strain evidence="9">UBA11621</strain>
        <strain evidence="8">UBA11978</strain>
    </source>
</reference>
<evidence type="ECO:0000313" key="8">
    <source>
        <dbReference type="EMBL" id="HAW74107.1"/>
    </source>
</evidence>
<protein>
    <submittedName>
        <fullName evidence="8">NAD(P)/FAD-dependent oxidoreductase</fullName>
    </submittedName>
    <submittedName>
        <fullName evidence="7">Pyridine nucleotide-disulfide oxidoreductase</fullName>
    </submittedName>
</protein>
<dbReference type="EMBL" id="CP008849">
    <property type="protein sequence ID" value="AIG00422.1"/>
    <property type="molecule type" value="Genomic_DNA"/>
</dbReference>
<evidence type="ECO:0000259" key="6">
    <source>
        <dbReference type="Pfam" id="PF07992"/>
    </source>
</evidence>
<dbReference type="EMBL" id="DNAN01000003">
    <property type="protein sequence ID" value="HAW74107.1"/>
    <property type="molecule type" value="Genomic_DNA"/>
</dbReference>
<dbReference type="eggNOG" id="COG1252">
    <property type="taxonomic scope" value="Bacteria"/>
</dbReference>
<feature type="domain" description="FAD/NAD(P)-binding" evidence="6">
    <location>
        <begin position="3"/>
        <end position="334"/>
    </location>
</feature>
<evidence type="ECO:0000256" key="2">
    <source>
        <dbReference type="ARBA" id="ARBA00022630"/>
    </source>
</evidence>
<dbReference type="KEGG" id="aal:EP13_18020"/>
<dbReference type="PRINTS" id="PR00411">
    <property type="entry name" value="PNDRDTASEI"/>
</dbReference>
<dbReference type="Proteomes" id="UP000056090">
    <property type="component" value="Chromosome"/>
</dbReference>
<name>A0A075P3L7_9ALTE</name>
<accession>A0A075P3L7</accession>
<comment type="similarity">
    <text evidence="1">Belongs to the NADH dehydrogenase family.</text>
</comment>
<evidence type="ECO:0000256" key="3">
    <source>
        <dbReference type="ARBA" id="ARBA00022827"/>
    </source>
</evidence>
<dbReference type="GO" id="GO:0008137">
    <property type="term" value="F:NADH dehydrogenase (ubiquinone) activity"/>
    <property type="evidence" value="ECO:0007669"/>
    <property type="project" value="TreeGrafter"/>
</dbReference>
<evidence type="ECO:0000313" key="10">
    <source>
        <dbReference type="Proteomes" id="UP000056090"/>
    </source>
</evidence>
<sequence length="430" mass="47170">MQKIVIVGGGAGGLELASRLSRSLGRKKHAEITLVDRSRTHIWKPLLHEVAAGIIDKHSDGVDYAIHAAAHHYRFQLGEMCAIDAQQKTITLLPLIDEEGTQVLPSRQIHYDQLVLAIGSVSNDFGTPGVSEHCYFLDSLQQAERFHRALLNQLIRINQQDDSDGRIDVAIVGAGATGTELAAQLHHVANLSKAYGMPDMSAARLRITIVEAGERILPALPERIANSARKALYKLGVDIKEQTMVAEADERGLITKDGSRIDADLMVWAAGVKAPDFIANMGLFETNRANQVLADQYLRSQSNQDIWVLGDCCGFQQENGKWVPPRAQSAHQMADTVAYNIQAQVTGKPMRAYSYKDYGSLVHLSKYSTVGSLMGSLSNSSMFIEGRLAKLVYVSLYNMHQFAVHGKLKGALKLAIKKLSNAISPKLKLH</sequence>
<keyword evidence="5" id="KW-0520">NAD</keyword>
<evidence type="ECO:0000256" key="4">
    <source>
        <dbReference type="ARBA" id="ARBA00023002"/>
    </source>
</evidence>
<dbReference type="Gene3D" id="3.50.50.100">
    <property type="match status" value="1"/>
</dbReference>
<evidence type="ECO:0000313" key="9">
    <source>
        <dbReference type="EMBL" id="HBU52016.1"/>
    </source>
</evidence>
<evidence type="ECO:0000256" key="5">
    <source>
        <dbReference type="ARBA" id="ARBA00023027"/>
    </source>
</evidence>